<evidence type="ECO:0000313" key="3">
    <source>
        <dbReference type="EMBL" id="TDE11163.1"/>
    </source>
</evidence>
<dbReference type="InterPro" id="IPR036291">
    <property type="entry name" value="NAD(P)-bd_dom_sf"/>
</dbReference>
<dbReference type="PANTHER" id="PTHR10996:SF283">
    <property type="entry name" value="GLYOXYLATE_HYDROXYPYRUVATE REDUCTASE B"/>
    <property type="match status" value="1"/>
</dbReference>
<dbReference type="AlphaFoldDB" id="A0A4R5DKK4"/>
<sequence length="316" mass="33311">MTDGHWVVITDTNLGDGSHERAELGDAFTVTRHHVTTEDEVIEVGRGADALMVQWAPITGRVLESLPGLRAVVRYGIGLDNVDLEAARRLGIKVGNVDDYCIDEVADHAAAAIHAHSRRLVSAARSFAERGWTTEGIAEPVPLREDVVGLAGFGRIGRGVATRLRGLGFPVQMWDPFVTDVPAGITVAESLEELANAANHLSLHLALTRETEHVVTGAVLDALGPSGHLVNTARGGLVDEAALLAALEAGQVGFASLDVLASEPPTGVSARLAAHPRVLVTPHVAYLSTGSLPQLRIRAAHKVRELLGADDQGVTA</sequence>
<dbReference type="RefSeq" id="WP_131893872.1">
    <property type="nucleotide sequence ID" value="NZ_SMKZ01000011.1"/>
</dbReference>
<dbReference type="GO" id="GO:0051287">
    <property type="term" value="F:NAD binding"/>
    <property type="evidence" value="ECO:0007669"/>
    <property type="project" value="InterPro"/>
</dbReference>
<dbReference type="SUPFAM" id="SSF51735">
    <property type="entry name" value="NAD(P)-binding Rossmann-fold domains"/>
    <property type="match status" value="1"/>
</dbReference>
<dbReference type="SUPFAM" id="SSF52283">
    <property type="entry name" value="Formate/glycerate dehydrogenase catalytic domain-like"/>
    <property type="match status" value="1"/>
</dbReference>
<dbReference type="InParanoid" id="A0A4R5DKK4"/>
<dbReference type="InterPro" id="IPR006140">
    <property type="entry name" value="D-isomer_DH_NAD-bd"/>
</dbReference>
<accession>A0A4R5DKK4</accession>
<gene>
    <name evidence="3" type="ORF">E1269_09830</name>
</gene>
<dbReference type="GO" id="GO:0030267">
    <property type="term" value="F:glyoxylate reductase (NADPH) activity"/>
    <property type="evidence" value="ECO:0007669"/>
    <property type="project" value="TreeGrafter"/>
</dbReference>
<dbReference type="OrthoDB" id="117809at2"/>
<evidence type="ECO:0000256" key="1">
    <source>
        <dbReference type="ARBA" id="ARBA00023002"/>
    </source>
</evidence>
<name>A0A4R5DKK4_9ACTN</name>
<dbReference type="EMBL" id="SMKZ01000011">
    <property type="protein sequence ID" value="TDE11163.1"/>
    <property type="molecule type" value="Genomic_DNA"/>
</dbReference>
<reference evidence="3 4" key="1">
    <citation type="submission" date="2019-03" db="EMBL/GenBank/DDBJ databases">
        <title>Draft genome sequences of novel Actinobacteria.</title>
        <authorList>
            <person name="Sahin N."/>
            <person name="Ay H."/>
            <person name="Saygin H."/>
        </authorList>
    </citation>
    <scope>NUCLEOTIDE SEQUENCE [LARGE SCALE GENOMIC DNA]</scope>
    <source>
        <strain evidence="3 4">5K138</strain>
    </source>
</reference>
<protein>
    <submittedName>
        <fullName evidence="3">C-terminal binding protein</fullName>
    </submittedName>
</protein>
<keyword evidence="1" id="KW-0560">Oxidoreductase</keyword>
<evidence type="ECO:0000313" key="4">
    <source>
        <dbReference type="Proteomes" id="UP000294739"/>
    </source>
</evidence>
<dbReference type="Proteomes" id="UP000294739">
    <property type="component" value="Unassembled WGS sequence"/>
</dbReference>
<dbReference type="GO" id="GO:0005829">
    <property type="term" value="C:cytosol"/>
    <property type="evidence" value="ECO:0007669"/>
    <property type="project" value="TreeGrafter"/>
</dbReference>
<dbReference type="Gene3D" id="3.40.50.720">
    <property type="entry name" value="NAD(P)-binding Rossmann-like Domain"/>
    <property type="match status" value="2"/>
</dbReference>
<dbReference type="GO" id="GO:0016618">
    <property type="term" value="F:hydroxypyruvate reductase [NAD(P)H] activity"/>
    <property type="evidence" value="ECO:0007669"/>
    <property type="project" value="TreeGrafter"/>
</dbReference>
<comment type="caution">
    <text evidence="3">The sequence shown here is derived from an EMBL/GenBank/DDBJ whole genome shotgun (WGS) entry which is preliminary data.</text>
</comment>
<organism evidence="3 4">
    <name type="scientific">Jiangella asiatica</name>
    <dbReference type="NCBI Taxonomy" id="2530372"/>
    <lineage>
        <taxon>Bacteria</taxon>
        <taxon>Bacillati</taxon>
        <taxon>Actinomycetota</taxon>
        <taxon>Actinomycetes</taxon>
        <taxon>Jiangellales</taxon>
        <taxon>Jiangellaceae</taxon>
        <taxon>Jiangella</taxon>
    </lineage>
</organism>
<dbReference type="PANTHER" id="PTHR10996">
    <property type="entry name" value="2-HYDROXYACID DEHYDROGENASE-RELATED"/>
    <property type="match status" value="1"/>
</dbReference>
<proteinExistence type="predicted"/>
<dbReference type="Pfam" id="PF02826">
    <property type="entry name" value="2-Hacid_dh_C"/>
    <property type="match status" value="1"/>
</dbReference>
<feature type="domain" description="D-isomer specific 2-hydroxyacid dehydrogenase NAD-binding" evidence="2">
    <location>
        <begin position="111"/>
        <end position="285"/>
    </location>
</feature>
<dbReference type="InterPro" id="IPR050223">
    <property type="entry name" value="D-isomer_2-hydroxyacid_DH"/>
</dbReference>
<evidence type="ECO:0000259" key="2">
    <source>
        <dbReference type="Pfam" id="PF02826"/>
    </source>
</evidence>
<keyword evidence="4" id="KW-1185">Reference proteome</keyword>